<dbReference type="Proteomes" id="UP001246576">
    <property type="component" value="Unassembled WGS sequence"/>
</dbReference>
<feature type="transmembrane region" description="Helical" evidence="1">
    <location>
        <begin position="361"/>
        <end position="380"/>
    </location>
</feature>
<keyword evidence="1" id="KW-0812">Transmembrane</keyword>
<gene>
    <name evidence="2" type="ORF">RI048_23110</name>
</gene>
<evidence type="ECO:0008006" key="4">
    <source>
        <dbReference type="Google" id="ProtNLM"/>
    </source>
</evidence>
<feature type="transmembrane region" description="Helical" evidence="1">
    <location>
        <begin position="113"/>
        <end position="129"/>
    </location>
</feature>
<accession>A0ABU2ESJ9</accession>
<keyword evidence="1" id="KW-1133">Transmembrane helix</keyword>
<feature type="transmembrane region" description="Helical" evidence="1">
    <location>
        <begin position="15"/>
        <end position="41"/>
    </location>
</feature>
<feature type="transmembrane region" description="Helical" evidence="1">
    <location>
        <begin position="386"/>
        <end position="404"/>
    </location>
</feature>
<sequence length="537" mass="58892">MKNVSPTHDQGQSRLLSIFCSLLIAGGLVFVLLAGFGAYWGNDDAGMAMIAHGYGIAAFGSPNIVFSNVLWGHFVRAIPSIDGLDGYSVAMIGVLFVVTATTIYGLRELKTSITLCTLIAAFLFVRPVLFPQFTINAGLLGIAGVICLLVFIRERSRAILLLGAVLLFTGYLIRSREVLFVLLVSAPLVPWRNLIQDRVAKFVIGAFFAAVLIAALVDYQAYQAASWATFNETSKVISPIVDFGAGALLRQHPAILQAHGYSTNDIDLLINWFFVDLNILDVNKLKQMLAELGPLPTQANSLSNAMTGIRFLWNKELIAPMLAALFMLFVLPSRRVFISWIIFLAGIFTLGLMGRPGILHVYIPLAGLLLTAPFLIGPVPPRRARMAIIGLAVVLIPYTINLCIEANTAKSTVARIQKDLTEFPSTTVVNWASSFPFQAAYPFLGRHKADMPFRLYSLGGLAQAPYMNTFVDQSKRQGVPDLLASESGMKFIAIAPYFDLLAKYCEEHLHGDLQEISVHKYGDVEVSQRRCNVRSKS</sequence>
<feature type="transmembrane region" description="Helical" evidence="1">
    <location>
        <begin position="53"/>
        <end position="74"/>
    </location>
</feature>
<feature type="transmembrane region" description="Helical" evidence="1">
    <location>
        <begin position="86"/>
        <end position="106"/>
    </location>
</feature>
<feature type="transmembrane region" description="Helical" evidence="1">
    <location>
        <begin position="198"/>
        <end position="217"/>
    </location>
</feature>
<comment type="caution">
    <text evidence="2">The sequence shown here is derived from an EMBL/GenBank/DDBJ whole genome shotgun (WGS) entry which is preliminary data.</text>
</comment>
<reference evidence="2" key="1">
    <citation type="submission" date="2023-09" db="EMBL/GenBank/DDBJ databases">
        <title>Description of first Herbaspirillum huttiense subsp. nephrolepsisexaltata and Herbaspirillum huttiense subsp. lycopersicon.</title>
        <authorList>
            <person name="Poudel M."/>
            <person name="Sharma A."/>
            <person name="Goss E."/>
            <person name="Tapia J.H."/>
            <person name="Harmon C.M."/>
            <person name="Jones J.B."/>
        </authorList>
    </citation>
    <scope>NUCLEOTIDE SEQUENCE</scope>
    <source>
        <strain evidence="2">SE1</strain>
    </source>
</reference>
<organism evidence="2 3">
    <name type="scientific">Herbaspirillum huttiense subsp. lycopersici</name>
    <dbReference type="NCBI Taxonomy" id="3074428"/>
    <lineage>
        <taxon>Bacteria</taxon>
        <taxon>Pseudomonadati</taxon>
        <taxon>Pseudomonadota</taxon>
        <taxon>Betaproteobacteria</taxon>
        <taxon>Burkholderiales</taxon>
        <taxon>Oxalobacteraceae</taxon>
        <taxon>Herbaspirillum</taxon>
    </lineage>
</organism>
<dbReference type="RefSeq" id="WP_209568385.1">
    <property type="nucleotide sequence ID" value="NZ_JAVLSJ010000014.1"/>
</dbReference>
<evidence type="ECO:0000313" key="3">
    <source>
        <dbReference type="Proteomes" id="UP001246576"/>
    </source>
</evidence>
<keyword evidence="3" id="KW-1185">Reference proteome</keyword>
<feature type="transmembrane region" description="Helical" evidence="1">
    <location>
        <begin position="312"/>
        <end position="331"/>
    </location>
</feature>
<feature type="transmembrane region" description="Helical" evidence="1">
    <location>
        <begin position="159"/>
        <end position="186"/>
    </location>
</feature>
<feature type="transmembrane region" description="Helical" evidence="1">
    <location>
        <begin position="337"/>
        <end position="354"/>
    </location>
</feature>
<feature type="transmembrane region" description="Helical" evidence="1">
    <location>
        <begin position="135"/>
        <end position="152"/>
    </location>
</feature>
<name>A0ABU2ESJ9_9BURK</name>
<evidence type="ECO:0000256" key="1">
    <source>
        <dbReference type="SAM" id="Phobius"/>
    </source>
</evidence>
<proteinExistence type="predicted"/>
<evidence type="ECO:0000313" key="2">
    <source>
        <dbReference type="EMBL" id="MDR9851136.1"/>
    </source>
</evidence>
<keyword evidence="1" id="KW-0472">Membrane</keyword>
<dbReference type="EMBL" id="JAVLSJ010000014">
    <property type="protein sequence ID" value="MDR9851136.1"/>
    <property type="molecule type" value="Genomic_DNA"/>
</dbReference>
<protein>
    <recommendedName>
        <fullName evidence="4">Glycosyltransferase RgtA/B/C/D-like domain-containing protein</fullName>
    </recommendedName>
</protein>